<reference evidence="1" key="1">
    <citation type="submission" date="2021-01" db="EMBL/GenBank/DDBJ databases">
        <authorList>
            <consortium name="Genoscope - CEA"/>
            <person name="William W."/>
        </authorList>
    </citation>
    <scope>NUCLEOTIDE SEQUENCE</scope>
</reference>
<comment type="caution">
    <text evidence="1">The sequence shown here is derived from an EMBL/GenBank/DDBJ whole genome shotgun (WGS) entry which is preliminary data.</text>
</comment>
<dbReference type="EMBL" id="CAJJDO010000150">
    <property type="protein sequence ID" value="CAD8208275.1"/>
    <property type="molecule type" value="Genomic_DNA"/>
</dbReference>
<organism evidence="1 2">
    <name type="scientific">Paramecium pentaurelia</name>
    <dbReference type="NCBI Taxonomy" id="43138"/>
    <lineage>
        <taxon>Eukaryota</taxon>
        <taxon>Sar</taxon>
        <taxon>Alveolata</taxon>
        <taxon>Ciliophora</taxon>
        <taxon>Intramacronucleata</taxon>
        <taxon>Oligohymenophorea</taxon>
        <taxon>Peniculida</taxon>
        <taxon>Parameciidae</taxon>
        <taxon>Paramecium</taxon>
    </lineage>
</organism>
<accession>A0A8S1Y3N5</accession>
<sequence>MNELNQRIQKQKIQSNNQLLYVQYNLSQYYFQYQSNFQVSIKTSIICQLYIYINYLYYKYNIIYTDILIKLKQKTLSNLNQIASFQTIQQHFFIIDNKQLSANQLFLFRKNQFQKQNFSALKKFARILHFNSILVFIKFSRSHFNNHKKQITGQEDNFKFQNGIEGNYPFLKKIKKFTHSKRKNHFQGDSTHILNNSDFLKLKMTQIHQKCQCQILIF</sequence>
<name>A0A8S1Y3N5_9CILI</name>
<dbReference type="AlphaFoldDB" id="A0A8S1Y3N5"/>
<gene>
    <name evidence="1" type="ORF">PPENT_87.1.T1500051</name>
</gene>
<protein>
    <submittedName>
        <fullName evidence="1">Uncharacterized protein</fullName>
    </submittedName>
</protein>
<dbReference type="Proteomes" id="UP000689195">
    <property type="component" value="Unassembled WGS sequence"/>
</dbReference>
<keyword evidence="2" id="KW-1185">Reference proteome</keyword>
<evidence type="ECO:0000313" key="2">
    <source>
        <dbReference type="Proteomes" id="UP000689195"/>
    </source>
</evidence>
<proteinExistence type="predicted"/>
<evidence type="ECO:0000313" key="1">
    <source>
        <dbReference type="EMBL" id="CAD8208275.1"/>
    </source>
</evidence>